<evidence type="ECO:0000313" key="5">
    <source>
        <dbReference type="Proteomes" id="UP001597053"/>
    </source>
</evidence>
<dbReference type="PANTHER" id="PTHR16305">
    <property type="entry name" value="TESTICULAR SOLUBLE ADENYLYL CYCLASE"/>
    <property type="match status" value="1"/>
</dbReference>
<dbReference type="Gene3D" id="3.40.50.300">
    <property type="entry name" value="P-loop containing nucleotide triphosphate hydrolases"/>
    <property type="match status" value="1"/>
</dbReference>
<dbReference type="InterPro" id="IPR041664">
    <property type="entry name" value="AAA_16"/>
</dbReference>
<proteinExistence type="predicted"/>
<dbReference type="SUPFAM" id="SSF52540">
    <property type="entry name" value="P-loop containing nucleoside triphosphate hydrolases"/>
    <property type="match status" value="1"/>
</dbReference>
<keyword evidence="2" id="KW-0067">ATP-binding</keyword>
<dbReference type="InterPro" id="IPR027417">
    <property type="entry name" value="P-loop_NTPase"/>
</dbReference>
<keyword evidence="1" id="KW-0547">Nucleotide-binding</keyword>
<dbReference type="Proteomes" id="UP001597053">
    <property type="component" value="Unassembled WGS sequence"/>
</dbReference>
<gene>
    <name evidence="4" type="ORF">ACFQZ8_06435</name>
</gene>
<feature type="non-terminal residue" evidence="4">
    <location>
        <position position="221"/>
    </location>
</feature>
<dbReference type="PANTHER" id="PTHR16305:SF35">
    <property type="entry name" value="TRANSCRIPTIONAL ACTIVATOR DOMAIN"/>
    <property type="match status" value="1"/>
</dbReference>
<evidence type="ECO:0000256" key="2">
    <source>
        <dbReference type="ARBA" id="ARBA00022840"/>
    </source>
</evidence>
<dbReference type="Pfam" id="PF13191">
    <property type="entry name" value="AAA_16"/>
    <property type="match status" value="1"/>
</dbReference>
<evidence type="ECO:0000259" key="3">
    <source>
        <dbReference type="Pfam" id="PF13191"/>
    </source>
</evidence>
<keyword evidence="5" id="KW-1185">Reference proteome</keyword>
<evidence type="ECO:0000313" key="4">
    <source>
        <dbReference type="EMBL" id="MFD0783550.1"/>
    </source>
</evidence>
<comment type="caution">
    <text evidence="4">The sequence shown here is derived from an EMBL/GenBank/DDBJ whole genome shotgun (WGS) entry which is preliminary data.</text>
</comment>
<sequence>MDQSEASTGSLVGRDDEFLLARRFLRQAAVNGGSLLISGEPGVGKTALLDVVAEAAADTGTQVLRAAGVEFEAGISYSGLNQLLFPLYDAFDELAPAHREALQVALGFGAGQPPDRLLVSNAVLLLLRSMATAGPLLLIVDDLPWLDRASSAVIGFVARRLVGTSVGFLGASRSQTAGFFEQGGIPTLNLQPLPADAAGELINKRFPELAPAVRRRLLSEA</sequence>
<reference evidence="5" key="1">
    <citation type="journal article" date="2019" name="Int. J. Syst. Evol. Microbiol.">
        <title>The Global Catalogue of Microorganisms (GCM) 10K type strain sequencing project: providing services to taxonomists for standard genome sequencing and annotation.</title>
        <authorList>
            <consortium name="The Broad Institute Genomics Platform"/>
            <consortium name="The Broad Institute Genome Sequencing Center for Infectious Disease"/>
            <person name="Wu L."/>
            <person name="Ma J."/>
        </authorList>
    </citation>
    <scope>NUCLEOTIDE SEQUENCE [LARGE SCALE GENOMIC DNA]</scope>
    <source>
        <strain evidence="5">JCM 32148</strain>
    </source>
</reference>
<protein>
    <submittedName>
        <fullName evidence="4">AAA family ATPase</fullName>
    </submittedName>
</protein>
<accession>A0ABW2ZY38</accession>
<organism evidence="4 5">
    <name type="scientific">Micromonospora azadirachtae</name>
    <dbReference type="NCBI Taxonomy" id="1970735"/>
    <lineage>
        <taxon>Bacteria</taxon>
        <taxon>Bacillati</taxon>
        <taxon>Actinomycetota</taxon>
        <taxon>Actinomycetes</taxon>
        <taxon>Micromonosporales</taxon>
        <taxon>Micromonosporaceae</taxon>
        <taxon>Micromonospora</taxon>
    </lineage>
</organism>
<dbReference type="EMBL" id="JBHTHM010000172">
    <property type="protein sequence ID" value="MFD0783550.1"/>
    <property type="molecule type" value="Genomic_DNA"/>
</dbReference>
<feature type="domain" description="Orc1-like AAA ATPase" evidence="3">
    <location>
        <begin position="11"/>
        <end position="160"/>
    </location>
</feature>
<name>A0ABW2ZY38_9ACTN</name>
<evidence type="ECO:0000256" key="1">
    <source>
        <dbReference type="ARBA" id="ARBA00022741"/>
    </source>
</evidence>